<reference evidence="2" key="1">
    <citation type="submission" date="2020-05" db="EMBL/GenBank/DDBJ databases">
        <title>Mycena genomes resolve the evolution of fungal bioluminescence.</title>
        <authorList>
            <person name="Tsai I.J."/>
        </authorList>
    </citation>
    <scope>NUCLEOTIDE SEQUENCE</scope>
    <source>
        <strain evidence="2">171206Taipei</strain>
    </source>
</reference>
<name>A0A8H6W3D1_9AGAR</name>
<organism evidence="2 3">
    <name type="scientific">Mycena indigotica</name>
    <dbReference type="NCBI Taxonomy" id="2126181"/>
    <lineage>
        <taxon>Eukaryota</taxon>
        <taxon>Fungi</taxon>
        <taxon>Dikarya</taxon>
        <taxon>Basidiomycota</taxon>
        <taxon>Agaricomycotina</taxon>
        <taxon>Agaricomycetes</taxon>
        <taxon>Agaricomycetidae</taxon>
        <taxon>Agaricales</taxon>
        <taxon>Marasmiineae</taxon>
        <taxon>Mycenaceae</taxon>
        <taxon>Mycena</taxon>
    </lineage>
</organism>
<dbReference type="InterPro" id="IPR011333">
    <property type="entry name" value="SKP1/BTB/POZ_sf"/>
</dbReference>
<feature type="domain" description="BTB" evidence="1">
    <location>
        <begin position="20"/>
        <end position="87"/>
    </location>
</feature>
<dbReference type="PROSITE" id="PS50097">
    <property type="entry name" value="BTB"/>
    <property type="match status" value="1"/>
</dbReference>
<evidence type="ECO:0000313" key="3">
    <source>
        <dbReference type="Proteomes" id="UP000636479"/>
    </source>
</evidence>
<dbReference type="GeneID" id="59345691"/>
<gene>
    <name evidence="2" type="ORF">MIND_00644000</name>
</gene>
<dbReference type="SUPFAM" id="SSF54695">
    <property type="entry name" value="POZ domain"/>
    <property type="match status" value="1"/>
</dbReference>
<dbReference type="Gene3D" id="3.30.710.10">
    <property type="entry name" value="Potassium Channel Kv1.1, Chain A"/>
    <property type="match status" value="1"/>
</dbReference>
<dbReference type="RefSeq" id="XP_037221096.1">
    <property type="nucleotide sequence ID" value="XM_037363175.1"/>
</dbReference>
<dbReference type="Pfam" id="PF00651">
    <property type="entry name" value="BTB"/>
    <property type="match status" value="1"/>
</dbReference>
<proteinExistence type="predicted"/>
<dbReference type="EMBL" id="JACAZF010000005">
    <property type="protein sequence ID" value="KAF7304124.1"/>
    <property type="molecule type" value="Genomic_DNA"/>
</dbReference>
<sequence>MPLRLLLPRTTSEIFNDPSADVILISSDQVEFHLHRVVLGLVSPIFRTMFTLPQPQAPDAHVKALPKVRMSESSAVLEHMLALWYPGVPAHDDNDACRA</sequence>
<dbReference type="InterPro" id="IPR000210">
    <property type="entry name" value="BTB/POZ_dom"/>
</dbReference>
<dbReference type="Proteomes" id="UP000636479">
    <property type="component" value="Unassembled WGS sequence"/>
</dbReference>
<comment type="caution">
    <text evidence="2">The sequence shown here is derived from an EMBL/GenBank/DDBJ whole genome shotgun (WGS) entry which is preliminary data.</text>
</comment>
<dbReference type="OrthoDB" id="6359816at2759"/>
<keyword evidence="3" id="KW-1185">Reference proteome</keyword>
<evidence type="ECO:0000259" key="1">
    <source>
        <dbReference type="PROSITE" id="PS50097"/>
    </source>
</evidence>
<dbReference type="CDD" id="cd18186">
    <property type="entry name" value="BTB_POZ_ZBTB_KLHL-like"/>
    <property type="match status" value="1"/>
</dbReference>
<accession>A0A8H6W3D1</accession>
<evidence type="ECO:0000313" key="2">
    <source>
        <dbReference type="EMBL" id="KAF7304124.1"/>
    </source>
</evidence>
<dbReference type="AlphaFoldDB" id="A0A8H6W3D1"/>
<protein>
    <recommendedName>
        <fullName evidence="1">BTB domain-containing protein</fullName>
    </recommendedName>
</protein>